<proteinExistence type="predicted"/>
<organism evidence="1 2">
    <name type="scientific">Heterostelium pallidum (strain ATCC 26659 / Pp 5 / PN500)</name>
    <name type="common">Cellular slime mold</name>
    <name type="synonym">Polysphondylium pallidum</name>
    <dbReference type="NCBI Taxonomy" id="670386"/>
    <lineage>
        <taxon>Eukaryota</taxon>
        <taxon>Amoebozoa</taxon>
        <taxon>Evosea</taxon>
        <taxon>Eumycetozoa</taxon>
        <taxon>Dictyostelia</taxon>
        <taxon>Acytosteliales</taxon>
        <taxon>Acytosteliaceae</taxon>
        <taxon>Heterostelium</taxon>
    </lineage>
</organism>
<dbReference type="PANTHER" id="PTHR32134">
    <property type="entry name" value="FNIP REPEAT-CONTAINING PROTEIN"/>
    <property type="match status" value="1"/>
</dbReference>
<dbReference type="RefSeq" id="XP_020434251.1">
    <property type="nucleotide sequence ID" value="XM_020575935.1"/>
</dbReference>
<name>D3B995_HETP5</name>
<keyword evidence="2" id="KW-1185">Reference proteome</keyword>
<evidence type="ECO:0000313" key="2">
    <source>
        <dbReference type="Proteomes" id="UP000001396"/>
    </source>
</evidence>
<gene>
    <name evidence="1" type="ORF">PPL_05039</name>
</gene>
<comment type="caution">
    <text evidence="1">The sequence shown here is derived from an EMBL/GenBank/DDBJ whole genome shotgun (WGS) entry which is preliminary data.</text>
</comment>
<dbReference type="Proteomes" id="UP000001396">
    <property type="component" value="Unassembled WGS sequence"/>
</dbReference>
<protein>
    <submittedName>
        <fullName evidence="1">Uncharacterized protein</fullName>
    </submittedName>
</protein>
<dbReference type="EMBL" id="ADBJ01000021">
    <property type="protein sequence ID" value="EFA82134.1"/>
    <property type="molecule type" value="Genomic_DNA"/>
</dbReference>
<dbReference type="InterPro" id="IPR051251">
    <property type="entry name" value="STK_FNIP-Repeat"/>
</dbReference>
<accession>D3B995</accession>
<dbReference type="InParanoid" id="D3B995"/>
<reference evidence="1 2" key="1">
    <citation type="journal article" date="2011" name="Genome Res.">
        <title>Phylogeny-wide analysis of social amoeba genomes highlights ancient origins for complex intercellular communication.</title>
        <authorList>
            <person name="Heidel A.J."/>
            <person name="Lawal H.M."/>
            <person name="Felder M."/>
            <person name="Schilde C."/>
            <person name="Helps N.R."/>
            <person name="Tunggal B."/>
            <person name="Rivero F."/>
            <person name="John U."/>
            <person name="Schleicher M."/>
            <person name="Eichinger L."/>
            <person name="Platzer M."/>
            <person name="Noegel A.A."/>
            <person name="Schaap P."/>
            <person name="Gloeckner G."/>
        </authorList>
    </citation>
    <scope>NUCLEOTIDE SEQUENCE [LARGE SCALE GENOMIC DNA]</scope>
    <source>
        <strain evidence="2">ATCC 26659 / Pp 5 / PN500</strain>
    </source>
</reference>
<sequence length="259" mass="29595">MFIILPHILINYLSNIDQICLTLVCQYLDLKDSDFEGIDTIGLSWNVSTLSDIRGIDRVKNLEIYSTNMIDFVFPNNLTRLTINFSLSLEPEYDMKKNIMLPQQLEYLSIGSCYAIEKGFLPSCLKCLILGFSLTDNKRIERGALPASLRKLSIQTYTGPVHLGFKLLPKSVRSLHLPIDKFHFNPSLLPSIPESVIDINVSYHDSKNYLRIRRLDNNKFMFLTESNQGSILSKSTNIFELHKIKYGKALGILIGRIFN</sequence>
<dbReference type="AlphaFoldDB" id="D3B995"/>
<dbReference type="PANTHER" id="PTHR32134:SF92">
    <property type="entry name" value="FNIP REPEAT-CONTAINING PROTEIN"/>
    <property type="match status" value="1"/>
</dbReference>
<evidence type="ECO:0000313" key="1">
    <source>
        <dbReference type="EMBL" id="EFA82134.1"/>
    </source>
</evidence>
<dbReference type="GeneID" id="31360525"/>